<name>A0A2I0JVN3_PUNGR</name>
<proteinExistence type="predicted"/>
<keyword evidence="2" id="KW-1185">Reference proteome</keyword>
<accession>A0A2I0JVN3</accession>
<comment type="caution">
    <text evidence="1">The sequence shown here is derived from an EMBL/GenBank/DDBJ whole genome shotgun (WGS) entry which is preliminary data.</text>
</comment>
<gene>
    <name evidence="1" type="ORF">CRG98_019248</name>
</gene>
<dbReference type="EMBL" id="PGOL01001168">
    <property type="protein sequence ID" value="PKI60312.1"/>
    <property type="molecule type" value="Genomic_DNA"/>
</dbReference>
<reference evidence="1 2" key="1">
    <citation type="submission" date="2017-11" db="EMBL/GenBank/DDBJ databases">
        <title>De-novo sequencing of pomegranate (Punica granatum L.) genome.</title>
        <authorList>
            <person name="Akparov Z."/>
            <person name="Amiraslanov A."/>
            <person name="Hajiyeva S."/>
            <person name="Abbasov M."/>
            <person name="Kaur K."/>
            <person name="Hamwieh A."/>
            <person name="Solovyev V."/>
            <person name="Salamov A."/>
            <person name="Braich B."/>
            <person name="Kosarev P."/>
            <person name="Mahmoud A."/>
            <person name="Hajiyev E."/>
            <person name="Babayeva S."/>
            <person name="Izzatullayeva V."/>
            <person name="Mammadov A."/>
            <person name="Mammadov A."/>
            <person name="Sharifova S."/>
            <person name="Ojaghi J."/>
            <person name="Eynullazada K."/>
            <person name="Bayramov B."/>
            <person name="Abdulazimova A."/>
            <person name="Shahmuradov I."/>
        </authorList>
    </citation>
    <scope>NUCLEOTIDE SEQUENCE [LARGE SCALE GENOMIC DNA]</scope>
    <source>
        <strain evidence="2">cv. AG2017</strain>
        <tissue evidence="1">Leaf</tissue>
    </source>
</reference>
<organism evidence="1 2">
    <name type="scientific">Punica granatum</name>
    <name type="common">Pomegranate</name>
    <dbReference type="NCBI Taxonomy" id="22663"/>
    <lineage>
        <taxon>Eukaryota</taxon>
        <taxon>Viridiplantae</taxon>
        <taxon>Streptophyta</taxon>
        <taxon>Embryophyta</taxon>
        <taxon>Tracheophyta</taxon>
        <taxon>Spermatophyta</taxon>
        <taxon>Magnoliopsida</taxon>
        <taxon>eudicotyledons</taxon>
        <taxon>Gunneridae</taxon>
        <taxon>Pentapetalae</taxon>
        <taxon>rosids</taxon>
        <taxon>malvids</taxon>
        <taxon>Myrtales</taxon>
        <taxon>Lythraceae</taxon>
        <taxon>Punica</taxon>
    </lineage>
</organism>
<dbReference type="Proteomes" id="UP000233551">
    <property type="component" value="Unassembled WGS sequence"/>
</dbReference>
<dbReference type="AlphaFoldDB" id="A0A2I0JVN3"/>
<sequence length="107" mass="12103">MPMVQWLSTWHAVGSPMSTRSASAVRLHRSWPARVGLPPTMCPFTLGRRANYEMVYGGAFDPCRFKIRESLEGWLCLVECNGKSISINWEGLRCNILKVNALCMQVE</sequence>
<protein>
    <submittedName>
        <fullName evidence="1">Uncharacterized protein</fullName>
    </submittedName>
</protein>
<evidence type="ECO:0000313" key="2">
    <source>
        <dbReference type="Proteomes" id="UP000233551"/>
    </source>
</evidence>
<evidence type="ECO:0000313" key="1">
    <source>
        <dbReference type="EMBL" id="PKI60312.1"/>
    </source>
</evidence>